<feature type="domain" description="DUF4168" evidence="3">
    <location>
        <begin position="85"/>
        <end position="120"/>
    </location>
</feature>
<dbReference type="RefSeq" id="WP_221597043.1">
    <property type="nucleotide sequence ID" value="NZ_JAIGNQ010000001.1"/>
</dbReference>
<reference evidence="4 5" key="1">
    <citation type="submission" date="2021-08" db="EMBL/GenBank/DDBJ databases">
        <title>Comparative Genomics Analysis of the Genus Qipengyuania Reveals Extensive Genetic Diversity and Metabolic Versatility, Including the Description of Fifteen Novel Species.</title>
        <authorList>
            <person name="Liu Y."/>
        </authorList>
    </citation>
    <scope>NUCLEOTIDE SEQUENCE [LARGE SCALE GENOMIC DNA]</scope>
    <source>
        <strain evidence="4 5">GH25</strain>
    </source>
</reference>
<comment type="caution">
    <text evidence="4">The sequence shown here is derived from an EMBL/GenBank/DDBJ whole genome shotgun (WGS) entry which is preliminary data.</text>
</comment>
<gene>
    <name evidence="4" type="ORF">K3177_03475</name>
</gene>
<evidence type="ECO:0000313" key="4">
    <source>
        <dbReference type="EMBL" id="MBX7487567.1"/>
    </source>
</evidence>
<keyword evidence="2" id="KW-0732">Signal</keyword>
<evidence type="ECO:0000259" key="3">
    <source>
        <dbReference type="Pfam" id="PF13767"/>
    </source>
</evidence>
<organism evidence="4 5">
    <name type="scientific">Qipengyuania pacifica</name>
    <dbReference type="NCBI Taxonomy" id="2860199"/>
    <lineage>
        <taxon>Bacteria</taxon>
        <taxon>Pseudomonadati</taxon>
        <taxon>Pseudomonadota</taxon>
        <taxon>Alphaproteobacteria</taxon>
        <taxon>Sphingomonadales</taxon>
        <taxon>Erythrobacteraceae</taxon>
        <taxon>Qipengyuania</taxon>
    </lineage>
</organism>
<dbReference type="EMBL" id="JAIGNQ010000001">
    <property type="protein sequence ID" value="MBX7487567.1"/>
    <property type="molecule type" value="Genomic_DNA"/>
</dbReference>
<protein>
    <submittedName>
        <fullName evidence="4">DUF4168 domain-containing protein</fullName>
    </submittedName>
</protein>
<keyword evidence="5" id="KW-1185">Reference proteome</keyword>
<sequence length="133" mass="13447">MKTLNILLAGSAMVLASGAAAQSMEEQTADPATTMPAQEAPAQDAPVSPAMGEQSADAEFTDTQVKSFAAAVVEIQTLSGDEAAKQQQAAQIVANSGLDAETFNAIGTAMQTDPALAQRVQLAAAEVQSQPAG</sequence>
<feature type="region of interest" description="Disordered" evidence="1">
    <location>
        <begin position="19"/>
        <end position="58"/>
    </location>
</feature>
<evidence type="ECO:0000256" key="1">
    <source>
        <dbReference type="SAM" id="MobiDB-lite"/>
    </source>
</evidence>
<evidence type="ECO:0000313" key="5">
    <source>
        <dbReference type="Proteomes" id="UP000776651"/>
    </source>
</evidence>
<evidence type="ECO:0000256" key="2">
    <source>
        <dbReference type="SAM" id="SignalP"/>
    </source>
</evidence>
<dbReference type="InterPro" id="IPR025433">
    <property type="entry name" value="DUF4168"/>
</dbReference>
<feature type="chain" id="PRO_5047409404" evidence="2">
    <location>
        <begin position="22"/>
        <end position="133"/>
    </location>
</feature>
<dbReference type="Pfam" id="PF13767">
    <property type="entry name" value="DUF4168"/>
    <property type="match status" value="1"/>
</dbReference>
<dbReference type="Proteomes" id="UP000776651">
    <property type="component" value="Unassembled WGS sequence"/>
</dbReference>
<name>A0ABS7JC26_9SPHN</name>
<accession>A0ABS7JC26</accession>
<proteinExistence type="predicted"/>
<feature type="signal peptide" evidence="2">
    <location>
        <begin position="1"/>
        <end position="21"/>
    </location>
</feature>